<accession>A0ABR2LM18</accession>
<comment type="caution">
    <text evidence="2">The sequence shown here is derived from an EMBL/GenBank/DDBJ whole genome shotgun (WGS) entry which is preliminary data.</text>
</comment>
<evidence type="ECO:0000313" key="2">
    <source>
        <dbReference type="EMBL" id="KAK8945318.1"/>
    </source>
</evidence>
<evidence type="ECO:0000256" key="1">
    <source>
        <dbReference type="SAM" id="Phobius"/>
    </source>
</evidence>
<dbReference type="Proteomes" id="UP001412067">
    <property type="component" value="Unassembled WGS sequence"/>
</dbReference>
<evidence type="ECO:0000313" key="3">
    <source>
        <dbReference type="Proteomes" id="UP001412067"/>
    </source>
</evidence>
<proteinExistence type="predicted"/>
<reference evidence="2 3" key="1">
    <citation type="journal article" date="2022" name="Nat. Plants">
        <title>Genomes of leafy and leafless Platanthera orchids illuminate the evolution of mycoheterotrophy.</title>
        <authorList>
            <person name="Li M.H."/>
            <person name="Liu K.W."/>
            <person name="Li Z."/>
            <person name="Lu H.C."/>
            <person name="Ye Q.L."/>
            <person name="Zhang D."/>
            <person name="Wang J.Y."/>
            <person name="Li Y.F."/>
            <person name="Zhong Z.M."/>
            <person name="Liu X."/>
            <person name="Yu X."/>
            <person name="Liu D.K."/>
            <person name="Tu X.D."/>
            <person name="Liu B."/>
            <person name="Hao Y."/>
            <person name="Liao X.Y."/>
            <person name="Jiang Y.T."/>
            <person name="Sun W.H."/>
            <person name="Chen J."/>
            <person name="Chen Y.Q."/>
            <person name="Ai Y."/>
            <person name="Zhai J.W."/>
            <person name="Wu S.S."/>
            <person name="Zhou Z."/>
            <person name="Hsiao Y.Y."/>
            <person name="Wu W.L."/>
            <person name="Chen Y.Y."/>
            <person name="Lin Y.F."/>
            <person name="Hsu J.L."/>
            <person name="Li C.Y."/>
            <person name="Wang Z.W."/>
            <person name="Zhao X."/>
            <person name="Zhong W.Y."/>
            <person name="Ma X.K."/>
            <person name="Ma L."/>
            <person name="Huang J."/>
            <person name="Chen G.Z."/>
            <person name="Huang M.Z."/>
            <person name="Huang L."/>
            <person name="Peng D.H."/>
            <person name="Luo Y.B."/>
            <person name="Zou S.Q."/>
            <person name="Chen S.P."/>
            <person name="Lan S."/>
            <person name="Tsai W.C."/>
            <person name="Van de Peer Y."/>
            <person name="Liu Z.J."/>
        </authorList>
    </citation>
    <scope>NUCLEOTIDE SEQUENCE [LARGE SCALE GENOMIC DNA]</scope>
    <source>
        <strain evidence="2">Lor288</strain>
    </source>
</reference>
<sequence length="115" mass="12741">MLTRSANAADFKRKNTSRLLGMATMMKHELESKNDTLSSCSMSFGSDTYAQRCSSRCNHCVIAAVGSSIFGLLPVPVGAQVNEVFTFKIPIYLLLHLPDFIFIFISLPHHWNASS</sequence>
<keyword evidence="3" id="KW-1185">Reference proteome</keyword>
<keyword evidence="1" id="KW-0812">Transmembrane</keyword>
<feature type="transmembrane region" description="Helical" evidence="1">
    <location>
        <begin position="60"/>
        <end position="77"/>
    </location>
</feature>
<keyword evidence="1" id="KW-0472">Membrane</keyword>
<feature type="transmembrane region" description="Helical" evidence="1">
    <location>
        <begin position="89"/>
        <end position="107"/>
    </location>
</feature>
<gene>
    <name evidence="2" type="ORF">KSP40_PGU010443</name>
</gene>
<protein>
    <submittedName>
        <fullName evidence="2">Uncharacterized protein</fullName>
    </submittedName>
</protein>
<name>A0ABR2LM18_9ASPA</name>
<organism evidence="2 3">
    <name type="scientific">Platanthera guangdongensis</name>
    <dbReference type="NCBI Taxonomy" id="2320717"/>
    <lineage>
        <taxon>Eukaryota</taxon>
        <taxon>Viridiplantae</taxon>
        <taxon>Streptophyta</taxon>
        <taxon>Embryophyta</taxon>
        <taxon>Tracheophyta</taxon>
        <taxon>Spermatophyta</taxon>
        <taxon>Magnoliopsida</taxon>
        <taxon>Liliopsida</taxon>
        <taxon>Asparagales</taxon>
        <taxon>Orchidaceae</taxon>
        <taxon>Orchidoideae</taxon>
        <taxon>Orchideae</taxon>
        <taxon>Orchidinae</taxon>
        <taxon>Platanthera</taxon>
    </lineage>
</organism>
<keyword evidence="1" id="KW-1133">Transmembrane helix</keyword>
<dbReference type="EMBL" id="JBBWWR010000017">
    <property type="protein sequence ID" value="KAK8945318.1"/>
    <property type="molecule type" value="Genomic_DNA"/>
</dbReference>